<dbReference type="Proteomes" id="UP001153954">
    <property type="component" value="Unassembled WGS sequence"/>
</dbReference>
<evidence type="ECO:0000313" key="2">
    <source>
        <dbReference type="Proteomes" id="UP001153954"/>
    </source>
</evidence>
<keyword evidence="2" id="KW-1185">Reference proteome</keyword>
<reference evidence="1" key="1">
    <citation type="submission" date="2022-03" db="EMBL/GenBank/DDBJ databases">
        <authorList>
            <person name="Tunstrom K."/>
        </authorList>
    </citation>
    <scope>NUCLEOTIDE SEQUENCE</scope>
</reference>
<evidence type="ECO:0000313" key="1">
    <source>
        <dbReference type="EMBL" id="CAH2092321.1"/>
    </source>
</evidence>
<dbReference type="AlphaFoldDB" id="A0AAU9TZN5"/>
<name>A0AAU9TZN5_EUPED</name>
<dbReference type="EMBL" id="CAKOGL010000011">
    <property type="protein sequence ID" value="CAH2092321.1"/>
    <property type="molecule type" value="Genomic_DNA"/>
</dbReference>
<gene>
    <name evidence="1" type="ORF">EEDITHA_LOCUS8092</name>
</gene>
<proteinExistence type="predicted"/>
<sequence length="155" mass="17142">MFSVLWGGSQFTKLDLSMAYDYKYETTNKPHNNPTGFLGLASVPAIFKKEAFGSLGLDPRYSTASTSGDERTAPFTVPPVCGPFSIPPPQLQLHSEVQRHETRATHEFSVTARYINDTSKVIVNVEKRSRAEFEEARSILRSVVSLAADAASRMN</sequence>
<comment type="caution">
    <text evidence="1">The sequence shown here is derived from an EMBL/GenBank/DDBJ whole genome shotgun (WGS) entry which is preliminary data.</text>
</comment>
<protein>
    <submittedName>
        <fullName evidence="1">Uncharacterized protein</fullName>
    </submittedName>
</protein>
<accession>A0AAU9TZN5</accession>
<organism evidence="1 2">
    <name type="scientific">Euphydryas editha</name>
    <name type="common">Edith's checkerspot</name>
    <dbReference type="NCBI Taxonomy" id="104508"/>
    <lineage>
        <taxon>Eukaryota</taxon>
        <taxon>Metazoa</taxon>
        <taxon>Ecdysozoa</taxon>
        <taxon>Arthropoda</taxon>
        <taxon>Hexapoda</taxon>
        <taxon>Insecta</taxon>
        <taxon>Pterygota</taxon>
        <taxon>Neoptera</taxon>
        <taxon>Endopterygota</taxon>
        <taxon>Lepidoptera</taxon>
        <taxon>Glossata</taxon>
        <taxon>Ditrysia</taxon>
        <taxon>Papilionoidea</taxon>
        <taxon>Nymphalidae</taxon>
        <taxon>Nymphalinae</taxon>
        <taxon>Euphydryas</taxon>
    </lineage>
</organism>